<evidence type="ECO:0008006" key="6">
    <source>
        <dbReference type="Google" id="ProtNLM"/>
    </source>
</evidence>
<dbReference type="AlphaFoldDB" id="B3LZS4"/>
<dbReference type="STRING" id="7217.B3LZS4"/>
<sequence>MEGPKSTGTLGGVLKKTHELVSGLDEMQVTTDSLISLGESVNQDLVNCSKYRDELVLKHLTEHSKDDQQVMLLRENAELRNTVDEYQKGIELIMSKYREHSDGNIFDDTYAVRERYVSGMSKIVDDQDARIEHMLQMMKLTADLEEIDSEGNQRIIRQLTGENEEMRRQLQISNADPMLQQGSLNSSESSTQFEMTDTPDPEPDQDPDTSGGASSLSSLESFISCLSRGIDDGEASSSSHSVISQLEISRFIYEALADDPPDQEKSSKEPEQGTPSKQPEEE</sequence>
<dbReference type="HOGENOM" id="CLU_095446_0_0_1"/>
<dbReference type="Proteomes" id="UP000007801">
    <property type="component" value="Unassembled WGS sequence"/>
</dbReference>
<name>B3LZS4_DROAN</name>
<organism evidence="4 5">
    <name type="scientific">Drosophila ananassae</name>
    <name type="common">Fruit fly</name>
    <dbReference type="NCBI Taxonomy" id="7217"/>
    <lineage>
        <taxon>Eukaryota</taxon>
        <taxon>Metazoa</taxon>
        <taxon>Ecdysozoa</taxon>
        <taxon>Arthropoda</taxon>
        <taxon>Hexapoda</taxon>
        <taxon>Insecta</taxon>
        <taxon>Pterygota</taxon>
        <taxon>Neoptera</taxon>
        <taxon>Endopterygota</taxon>
        <taxon>Diptera</taxon>
        <taxon>Brachycera</taxon>
        <taxon>Muscomorpha</taxon>
        <taxon>Ephydroidea</taxon>
        <taxon>Drosophilidae</taxon>
        <taxon>Drosophila</taxon>
        <taxon>Sophophora</taxon>
    </lineage>
</organism>
<dbReference type="SMR" id="B3LZS4"/>
<feature type="compositionally biased region" description="Basic and acidic residues" evidence="3">
    <location>
        <begin position="262"/>
        <end position="271"/>
    </location>
</feature>
<protein>
    <recommendedName>
        <fullName evidence="6">FGFR1 oncogene partner 2 homolog</fullName>
    </recommendedName>
</protein>
<dbReference type="Pfam" id="PF05769">
    <property type="entry name" value="SIKE"/>
    <property type="match status" value="1"/>
</dbReference>
<reference evidence="4 5" key="1">
    <citation type="journal article" date="2007" name="Nature">
        <title>Evolution of genes and genomes on the Drosophila phylogeny.</title>
        <authorList>
            <consortium name="Drosophila 12 Genomes Consortium"/>
            <person name="Clark A.G."/>
            <person name="Eisen M.B."/>
            <person name="Smith D.R."/>
            <person name="Bergman C.M."/>
            <person name="Oliver B."/>
            <person name="Markow T.A."/>
            <person name="Kaufman T.C."/>
            <person name="Kellis M."/>
            <person name="Gelbart W."/>
            <person name="Iyer V.N."/>
            <person name="Pollard D.A."/>
            <person name="Sackton T.B."/>
            <person name="Larracuente A.M."/>
            <person name="Singh N.D."/>
            <person name="Abad J.P."/>
            <person name="Abt D.N."/>
            <person name="Adryan B."/>
            <person name="Aguade M."/>
            <person name="Akashi H."/>
            <person name="Anderson W.W."/>
            <person name="Aquadro C.F."/>
            <person name="Ardell D.H."/>
            <person name="Arguello R."/>
            <person name="Artieri C.G."/>
            <person name="Barbash D.A."/>
            <person name="Barker D."/>
            <person name="Barsanti P."/>
            <person name="Batterham P."/>
            <person name="Batzoglou S."/>
            <person name="Begun D."/>
            <person name="Bhutkar A."/>
            <person name="Blanco E."/>
            <person name="Bosak S.A."/>
            <person name="Bradley R.K."/>
            <person name="Brand A.D."/>
            <person name="Brent M.R."/>
            <person name="Brooks A.N."/>
            <person name="Brown R.H."/>
            <person name="Butlin R.K."/>
            <person name="Caggese C."/>
            <person name="Calvi B.R."/>
            <person name="Bernardo de Carvalho A."/>
            <person name="Caspi A."/>
            <person name="Castrezana S."/>
            <person name="Celniker S.E."/>
            <person name="Chang J.L."/>
            <person name="Chapple C."/>
            <person name="Chatterji S."/>
            <person name="Chinwalla A."/>
            <person name="Civetta A."/>
            <person name="Clifton S.W."/>
            <person name="Comeron J.M."/>
            <person name="Costello J.C."/>
            <person name="Coyne J.A."/>
            <person name="Daub J."/>
            <person name="David R.G."/>
            <person name="Delcher A.L."/>
            <person name="Delehaunty K."/>
            <person name="Do C.B."/>
            <person name="Ebling H."/>
            <person name="Edwards K."/>
            <person name="Eickbush T."/>
            <person name="Evans J.D."/>
            <person name="Filipski A."/>
            <person name="Findeiss S."/>
            <person name="Freyhult E."/>
            <person name="Fulton L."/>
            <person name="Fulton R."/>
            <person name="Garcia A.C."/>
            <person name="Gardiner A."/>
            <person name="Garfield D.A."/>
            <person name="Garvin B.E."/>
            <person name="Gibson G."/>
            <person name="Gilbert D."/>
            <person name="Gnerre S."/>
            <person name="Godfrey J."/>
            <person name="Good R."/>
            <person name="Gotea V."/>
            <person name="Gravely B."/>
            <person name="Greenberg A.J."/>
            <person name="Griffiths-Jones S."/>
            <person name="Gross S."/>
            <person name="Guigo R."/>
            <person name="Gustafson E.A."/>
            <person name="Haerty W."/>
            <person name="Hahn M.W."/>
            <person name="Halligan D.L."/>
            <person name="Halpern A.L."/>
            <person name="Halter G.M."/>
            <person name="Han M.V."/>
            <person name="Heger A."/>
            <person name="Hillier L."/>
            <person name="Hinrichs A.S."/>
            <person name="Holmes I."/>
            <person name="Hoskins R.A."/>
            <person name="Hubisz M.J."/>
            <person name="Hultmark D."/>
            <person name="Huntley M.A."/>
            <person name="Jaffe D.B."/>
            <person name="Jagadeeshan S."/>
            <person name="Jeck W.R."/>
            <person name="Johnson J."/>
            <person name="Jones C.D."/>
            <person name="Jordan W.C."/>
            <person name="Karpen G.H."/>
            <person name="Kataoka E."/>
            <person name="Keightley P.D."/>
            <person name="Kheradpour P."/>
            <person name="Kirkness E.F."/>
            <person name="Koerich L.B."/>
            <person name="Kristiansen K."/>
            <person name="Kudrna D."/>
            <person name="Kulathinal R.J."/>
            <person name="Kumar S."/>
            <person name="Kwok R."/>
            <person name="Lander E."/>
            <person name="Langley C.H."/>
            <person name="Lapoint R."/>
            <person name="Lazzaro B.P."/>
            <person name="Lee S.J."/>
            <person name="Levesque L."/>
            <person name="Li R."/>
            <person name="Lin C.F."/>
            <person name="Lin M.F."/>
            <person name="Lindblad-Toh K."/>
            <person name="Llopart A."/>
            <person name="Long M."/>
            <person name="Low L."/>
            <person name="Lozovsky E."/>
            <person name="Lu J."/>
            <person name="Luo M."/>
            <person name="Machado C.A."/>
            <person name="Makalowski W."/>
            <person name="Marzo M."/>
            <person name="Matsuda M."/>
            <person name="Matzkin L."/>
            <person name="McAllister B."/>
            <person name="McBride C.S."/>
            <person name="McKernan B."/>
            <person name="McKernan K."/>
            <person name="Mendez-Lago M."/>
            <person name="Minx P."/>
            <person name="Mollenhauer M.U."/>
            <person name="Montooth K."/>
            <person name="Mount S.M."/>
            <person name="Mu X."/>
            <person name="Myers E."/>
            <person name="Negre B."/>
            <person name="Newfeld S."/>
            <person name="Nielsen R."/>
            <person name="Noor M.A."/>
            <person name="O'Grady P."/>
            <person name="Pachter L."/>
            <person name="Papaceit M."/>
            <person name="Parisi M.J."/>
            <person name="Parisi M."/>
            <person name="Parts L."/>
            <person name="Pedersen J.S."/>
            <person name="Pesole G."/>
            <person name="Phillippy A.M."/>
            <person name="Ponting C.P."/>
            <person name="Pop M."/>
            <person name="Porcelli D."/>
            <person name="Powell J.R."/>
            <person name="Prohaska S."/>
            <person name="Pruitt K."/>
            <person name="Puig M."/>
            <person name="Quesneville H."/>
            <person name="Ram K.R."/>
            <person name="Rand D."/>
            <person name="Rasmussen M.D."/>
            <person name="Reed L.K."/>
            <person name="Reenan R."/>
            <person name="Reily A."/>
            <person name="Remington K.A."/>
            <person name="Rieger T.T."/>
            <person name="Ritchie M.G."/>
            <person name="Robin C."/>
            <person name="Rogers Y.H."/>
            <person name="Rohde C."/>
            <person name="Rozas J."/>
            <person name="Rubenfield M.J."/>
            <person name="Ruiz A."/>
            <person name="Russo S."/>
            <person name="Salzberg S.L."/>
            <person name="Sanchez-Gracia A."/>
            <person name="Saranga D.J."/>
            <person name="Sato H."/>
            <person name="Schaeffer S.W."/>
            <person name="Schatz M.C."/>
            <person name="Schlenke T."/>
            <person name="Schwartz R."/>
            <person name="Segarra C."/>
            <person name="Singh R.S."/>
            <person name="Sirot L."/>
            <person name="Sirota M."/>
            <person name="Sisneros N.B."/>
            <person name="Smith C.D."/>
            <person name="Smith T.F."/>
            <person name="Spieth J."/>
            <person name="Stage D.E."/>
            <person name="Stark A."/>
            <person name="Stephan W."/>
            <person name="Strausberg R.L."/>
            <person name="Strempel S."/>
            <person name="Sturgill D."/>
            <person name="Sutton G."/>
            <person name="Sutton G.G."/>
            <person name="Tao W."/>
            <person name="Teichmann S."/>
            <person name="Tobari Y.N."/>
            <person name="Tomimura Y."/>
            <person name="Tsolas J.M."/>
            <person name="Valente V.L."/>
            <person name="Venter E."/>
            <person name="Venter J.C."/>
            <person name="Vicario S."/>
            <person name="Vieira F.G."/>
            <person name="Vilella A.J."/>
            <person name="Villasante A."/>
            <person name="Walenz B."/>
            <person name="Wang J."/>
            <person name="Wasserman M."/>
            <person name="Watts T."/>
            <person name="Wilson D."/>
            <person name="Wilson R.K."/>
            <person name="Wing R.A."/>
            <person name="Wolfner M.F."/>
            <person name="Wong A."/>
            <person name="Wong G.K."/>
            <person name="Wu C.I."/>
            <person name="Wu G."/>
            <person name="Yamamoto D."/>
            <person name="Yang H.P."/>
            <person name="Yang S.P."/>
            <person name="Yorke J.A."/>
            <person name="Yoshida K."/>
            <person name="Zdobnov E."/>
            <person name="Zhang P."/>
            <person name="Zhang Y."/>
            <person name="Zimin A.V."/>
            <person name="Baldwin J."/>
            <person name="Abdouelleil A."/>
            <person name="Abdulkadir J."/>
            <person name="Abebe A."/>
            <person name="Abera B."/>
            <person name="Abreu J."/>
            <person name="Acer S.C."/>
            <person name="Aftuck L."/>
            <person name="Alexander A."/>
            <person name="An P."/>
            <person name="Anderson E."/>
            <person name="Anderson S."/>
            <person name="Arachi H."/>
            <person name="Azer M."/>
            <person name="Bachantsang P."/>
            <person name="Barry A."/>
            <person name="Bayul T."/>
            <person name="Berlin A."/>
            <person name="Bessette D."/>
            <person name="Bloom T."/>
            <person name="Blye J."/>
            <person name="Boguslavskiy L."/>
            <person name="Bonnet C."/>
            <person name="Boukhgalter B."/>
            <person name="Bourzgui I."/>
            <person name="Brown A."/>
            <person name="Cahill P."/>
            <person name="Channer S."/>
            <person name="Cheshatsang Y."/>
            <person name="Chuda L."/>
            <person name="Citroen M."/>
            <person name="Collymore A."/>
            <person name="Cooke P."/>
            <person name="Costello M."/>
            <person name="D'Aco K."/>
            <person name="Daza R."/>
            <person name="De Haan G."/>
            <person name="DeGray S."/>
            <person name="DeMaso C."/>
            <person name="Dhargay N."/>
            <person name="Dooley K."/>
            <person name="Dooley E."/>
            <person name="Doricent M."/>
            <person name="Dorje P."/>
            <person name="Dorjee K."/>
            <person name="Dupes A."/>
            <person name="Elong R."/>
            <person name="Falk J."/>
            <person name="Farina A."/>
            <person name="Faro S."/>
            <person name="Ferguson D."/>
            <person name="Fisher S."/>
            <person name="Foley C.D."/>
            <person name="Franke A."/>
            <person name="Friedrich D."/>
            <person name="Gadbois L."/>
            <person name="Gearin G."/>
            <person name="Gearin C.R."/>
            <person name="Giannoukos G."/>
            <person name="Goode T."/>
            <person name="Graham J."/>
            <person name="Grandbois E."/>
            <person name="Grewal S."/>
            <person name="Gyaltsen K."/>
            <person name="Hafez N."/>
            <person name="Hagos B."/>
            <person name="Hall J."/>
            <person name="Henson C."/>
            <person name="Hollinger A."/>
            <person name="Honan T."/>
            <person name="Huard M.D."/>
            <person name="Hughes L."/>
            <person name="Hurhula B."/>
            <person name="Husby M.E."/>
            <person name="Kamat A."/>
            <person name="Kanga B."/>
            <person name="Kashin S."/>
            <person name="Khazanovich D."/>
            <person name="Kisner P."/>
            <person name="Lance K."/>
            <person name="Lara M."/>
            <person name="Lee W."/>
            <person name="Lennon N."/>
            <person name="Letendre F."/>
            <person name="LeVine R."/>
            <person name="Lipovsky A."/>
            <person name="Liu X."/>
            <person name="Liu J."/>
            <person name="Liu S."/>
            <person name="Lokyitsang T."/>
            <person name="Lokyitsang Y."/>
            <person name="Lubonja R."/>
            <person name="Lui A."/>
            <person name="MacDonald P."/>
            <person name="Magnisalis V."/>
            <person name="Maru K."/>
            <person name="Matthews C."/>
            <person name="McCusker W."/>
            <person name="McDonough S."/>
            <person name="Mehta T."/>
            <person name="Meldrim J."/>
            <person name="Meneus L."/>
            <person name="Mihai O."/>
            <person name="Mihalev A."/>
            <person name="Mihova T."/>
            <person name="Mittelman R."/>
            <person name="Mlenga V."/>
            <person name="Montmayeur A."/>
            <person name="Mulrain L."/>
            <person name="Navidi A."/>
            <person name="Naylor J."/>
            <person name="Negash T."/>
            <person name="Nguyen T."/>
            <person name="Nguyen N."/>
            <person name="Nicol R."/>
            <person name="Norbu C."/>
            <person name="Norbu N."/>
            <person name="Novod N."/>
            <person name="O'Neill B."/>
            <person name="Osman S."/>
            <person name="Markiewicz E."/>
            <person name="Oyono O.L."/>
            <person name="Patti C."/>
            <person name="Phunkhang P."/>
            <person name="Pierre F."/>
            <person name="Priest M."/>
            <person name="Raghuraman S."/>
            <person name="Rege F."/>
            <person name="Reyes R."/>
            <person name="Rise C."/>
            <person name="Rogov P."/>
            <person name="Ross K."/>
            <person name="Ryan E."/>
            <person name="Settipalli S."/>
            <person name="Shea T."/>
            <person name="Sherpa N."/>
            <person name="Shi L."/>
            <person name="Shih D."/>
            <person name="Sparrow T."/>
            <person name="Spaulding J."/>
            <person name="Stalker J."/>
            <person name="Stange-Thomann N."/>
            <person name="Stavropoulos S."/>
            <person name="Stone C."/>
            <person name="Strader C."/>
            <person name="Tesfaye S."/>
            <person name="Thomson T."/>
            <person name="Thoulutsang Y."/>
            <person name="Thoulutsang D."/>
            <person name="Topham K."/>
            <person name="Topping I."/>
            <person name="Tsamla T."/>
            <person name="Vassiliev H."/>
            <person name="Vo A."/>
            <person name="Wangchuk T."/>
            <person name="Wangdi T."/>
            <person name="Weiand M."/>
            <person name="Wilkinson J."/>
            <person name="Wilson A."/>
            <person name="Yadav S."/>
            <person name="Young G."/>
            <person name="Yu Q."/>
            <person name="Zembek L."/>
            <person name="Zhong D."/>
            <person name="Zimmer A."/>
            <person name="Zwirko Z."/>
            <person name="Jaffe D.B."/>
            <person name="Alvarez P."/>
            <person name="Brockman W."/>
            <person name="Butler J."/>
            <person name="Chin C."/>
            <person name="Gnerre S."/>
            <person name="Grabherr M."/>
            <person name="Kleber M."/>
            <person name="Mauceli E."/>
            <person name="MacCallum I."/>
        </authorList>
    </citation>
    <scope>NUCLEOTIDE SEQUENCE [LARGE SCALE GENOMIC DNA]</scope>
    <source>
        <strain evidence="5">Tucson 14024-0371.13</strain>
    </source>
</reference>
<comment type="similarity">
    <text evidence="1">Belongs to the SIKE family.</text>
</comment>
<dbReference type="PANTHER" id="PTHR12186">
    <property type="entry name" value="SIKE FAMILY MEMBER"/>
    <property type="match status" value="1"/>
</dbReference>
<feature type="region of interest" description="Disordered" evidence="3">
    <location>
        <begin position="174"/>
        <end position="217"/>
    </location>
</feature>
<evidence type="ECO:0000256" key="2">
    <source>
        <dbReference type="ARBA" id="ARBA00023054"/>
    </source>
</evidence>
<dbReference type="PhylomeDB" id="B3LZS4"/>
<keyword evidence="5" id="KW-1185">Reference proteome</keyword>
<evidence type="ECO:0000313" key="5">
    <source>
        <dbReference type="Proteomes" id="UP000007801"/>
    </source>
</evidence>
<dbReference type="PANTHER" id="PTHR12186:SF2">
    <property type="entry name" value="FGFR1 ONCOGENE PARTNER 2 HOMOLOG"/>
    <property type="match status" value="1"/>
</dbReference>
<accession>B3LZS4</accession>
<feature type="region of interest" description="Disordered" evidence="3">
    <location>
        <begin position="253"/>
        <end position="282"/>
    </location>
</feature>
<proteinExistence type="inferred from homology"/>
<gene>
    <name evidence="4" type="primary">Dana\GF16702</name>
    <name evidence="4" type="synonym">dana_GLEANR_17967</name>
    <name evidence="4" type="ORF">GF16702</name>
</gene>
<dbReference type="OMA" id="NCRKFRE"/>
<dbReference type="InterPro" id="IPR008555">
    <property type="entry name" value="SIKE"/>
</dbReference>
<dbReference type="KEGG" id="dan:6499496"/>
<keyword evidence="2" id="KW-0175">Coiled coil</keyword>
<evidence type="ECO:0000256" key="3">
    <source>
        <dbReference type="SAM" id="MobiDB-lite"/>
    </source>
</evidence>
<evidence type="ECO:0000256" key="1">
    <source>
        <dbReference type="ARBA" id="ARBA00005537"/>
    </source>
</evidence>
<feature type="compositionally biased region" description="Polar residues" evidence="3">
    <location>
        <begin position="273"/>
        <end position="282"/>
    </location>
</feature>
<dbReference type="eggNOG" id="ENOG502T9D3">
    <property type="taxonomic scope" value="Eukaryota"/>
</dbReference>
<dbReference type="EMBL" id="CH902617">
    <property type="protein sequence ID" value="EDV43068.1"/>
    <property type="molecule type" value="Genomic_DNA"/>
</dbReference>
<evidence type="ECO:0000313" key="4">
    <source>
        <dbReference type="EMBL" id="EDV43068.1"/>
    </source>
</evidence>
<feature type="compositionally biased region" description="Acidic residues" evidence="3">
    <location>
        <begin position="197"/>
        <end position="207"/>
    </location>
</feature>
<dbReference type="OrthoDB" id="21214at2759"/>
<dbReference type="GeneID" id="6499496"/>
<dbReference type="InParanoid" id="B3LZS4"/>
<feature type="compositionally biased region" description="Polar residues" evidence="3">
    <location>
        <begin position="174"/>
        <end position="195"/>
    </location>
</feature>